<organism evidence="1">
    <name type="scientific">Arundo donax</name>
    <name type="common">Giant reed</name>
    <name type="synonym">Donax arundinaceus</name>
    <dbReference type="NCBI Taxonomy" id="35708"/>
    <lineage>
        <taxon>Eukaryota</taxon>
        <taxon>Viridiplantae</taxon>
        <taxon>Streptophyta</taxon>
        <taxon>Embryophyta</taxon>
        <taxon>Tracheophyta</taxon>
        <taxon>Spermatophyta</taxon>
        <taxon>Magnoliopsida</taxon>
        <taxon>Liliopsida</taxon>
        <taxon>Poales</taxon>
        <taxon>Poaceae</taxon>
        <taxon>PACMAD clade</taxon>
        <taxon>Arundinoideae</taxon>
        <taxon>Arundineae</taxon>
        <taxon>Arundo</taxon>
    </lineage>
</organism>
<dbReference type="AlphaFoldDB" id="A0A0A9EEW1"/>
<reference evidence="1" key="1">
    <citation type="submission" date="2014-09" db="EMBL/GenBank/DDBJ databases">
        <authorList>
            <person name="Magalhaes I.L.F."/>
            <person name="Oliveira U."/>
            <person name="Santos F.R."/>
            <person name="Vidigal T.H.D.A."/>
            <person name="Brescovit A.D."/>
            <person name="Santos A.J."/>
        </authorList>
    </citation>
    <scope>NUCLEOTIDE SEQUENCE</scope>
    <source>
        <tissue evidence="1">Shoot tissue taken approximately 20 cm above the soil surface</tissue>
    </source>
</reference>
<dbReference type="EMBL" id="GBRH01201475">
    <property type="protein sequence ID" value="JAD96420.1"/>
    <property type="molecule type" value="Transcribed_RNA"/>
</dbReference>
<dbReference type="PANTHER" id="PTHR31721">
    <property type="entry name" value="OS06G0710300 PROTEIN"/>
    <property type="match status" value="1"/>
</dbReference>
<accession>A0A0A9EEW1</accession>
<sequence length="51" mass="5467">MVLLIGLFEKSKKVTITSCADLFCFAASIFLSSGCLYLLSRLHSTKGGSHA</sequence>
<evidence type="ECO:0000313" key="1">
    <source>
        <dbReference type="EMBL" id="JAD96420.1"/>
    </source>
</evidence>
<protein>
    <submittedName>
        <fullName evidence="1">Uncharacterized protein</fullName>
    </submittedName>
</protein>
<proteinExistence type="predicted"/>
<name>A0A0A9EEW1_ARUDO</name>
<reference evidence="1" key="2">
    <citation type="journal article" date="2015" name="Data Brief">
        <title>Shoot transcriptome of the giant reed, Arundo donax.</title>
        <authorList>
            <person name="Barrero R.A."/>
            <person name="Guerrero F.D."/>
            <person name="Moolhuijzen P."/>
            <person name="Goolsby J.A."/>
            <person name="Tidwell J."/>
            <person name="Bellgard S.E."/>
            <person name="Bellgard M.I."/>
        </authorList>
    </citation>
    <scope>NUCLEOTIDE SEQUENCE</scope>
    <source>
        <tissue evidence="1">Shoot tissue taken approximately 20 cm above the soil surface</tissue>
    </source>
</reference>
<dbReference type="PANTHER" id="PTHR31721:SF4">
    <property type="entry name" value="OS06G0710300 PROTEIN"/>
    <property type="match status" value="1"/>
</dbReference>